<accession>A0A0S7BXM3</accession>
<dbReference type="InterPro" id="IPR038071">
    <property type="entry name" value="UROD/MetE-like_sf"/>
</dbReference>
<gene>
    <name evidence="1" type="ORF">ATC1_131219</name>
</gene>
<dbReference type="Gene3D" id="3.20.20.210">
    <property type="match status" value="1"/>
</dbReference>
<name>A0A0S7BXM3_9CHLR</name>
<dbReference type="RefSeq" id="WP_152024301.1">
    <property type="nucleotide sequence ID" value="NZ_DF968181.1"/>
</dbReference>
<dbReference type="OrthoDB" id="1791509at2"/>
<protein>
    <recommendedName>
        <fullName evidence="3">Uroporphyrinogen decarboxylase</fullName>
    </recommendedName>
</protein>
<dbReference type="SUPFAM" id="SSF51726">
    <property type="entry name" value="UROD/MetE-like"/>
    <property type="match status" value="1"/>
</dbReference>
<sequence length="357" mass="40839">MMSLTADQFLPLEFVFNPNWWNKNAGIKFDSTFYMDADTREKNDQIMRRVLYEKLGNFGFGEKNPQLRPVIGSLFVAGGFIIPAMLGAQIRFSDAEAPQPLPVTLTKQQIESFSHPVFRETWPMSELIRSWDAQENKYGYLVGDLNTDGLLNAAYHFYGADLFTDLLEEPDRPIRFMQEISDLIVETASYIQHRTGSYSISVNRMAAHLNPTPFIHANCSVQMISPRIYSRCHLAIEQKMAERIQPFGIHHCGIQMERYAAEYAKVPTDFCDVGWGSDPMKCREALPDSFLNLRLSPIRMLRNTLEEIIADTEYLLNRVGSLDRVGICCINMDYGTPEENLFAVCQVVEKYRKLSGK</sequence>
<dbReference type="AlphaFoldDB" id="A0A0S7BXM3"/>
<evidence type="ECO:0000313" key="1">
    <source>
        <dbReference type="EMBL" id="GAP41235.1"/>
    </source>
</evidence>
<dbReference type="Proteomes" id="UP000053370">
    <property type="component" value="Unassembled WGS sequence"/>
</dbReference>
<keyword evidence="2" id="KW-1185">Reference proteome</keyword>
<organism evidence="1">
    <name type="scientific">Flexilinea flocculi</name>
    <dbReference type="NCBI Taxonomy" id="1678840"/>
    <lineage>
        <taxon>Bacteria</taxon>
        <taxon>Bacillati</taxon>
        <taxon>Chloroflexota</taxon>
        <taxon>Anaerolineae</taxon>
        <taxon>Anaerolineales</taxon>
        <taxon>Anaerolineaceae</taxon>
        <taxon>Flexilinea</taxon>
    </lineage>
</organism>
<evidence type="ECO:0000313" key="2">
    <source>
        <dbReference type="Proteomes" id="UP000053370"/>
    </source>
</evidence>
<dbReference type="EMBL" id="DF968181">
    <property type="protein sequence ID" value="GAP41235.1"/>
    <property type="molecule type" value="Genomic_DNA"/>
</dbReference>
<dbReference type="STRING" id="1678840.ATC1_131219"/>
<reference evidence="1" key="1">
    <citation type="journal article" date="2015" name="Genome Announc.">
        <title>Draft Genome Sequence of Anaerolineae Strain TC1, a Novel Isolate from a Methanogenic Wastewater Treatment System.</title>
        <authorList>
            <person name="Matsuura N."/>
            <person name="Tourlousse D.M."/>
            <person name="Sun L."/>
            <person name="Toyonaga M."/>
            <person name="Kuroda K."/>
            <person name="Ohashi A."/>
            <person name="Cruz R."/>
            <person name="Yamaguchi T."/>
            <person name="Sekiguchi Y."/>
        </authorList>
    </citation>
    <scope>NUCLEOTIDE SEQUENCE [LARGE SCALE GENOMIC DNA]</scope>
    <source>
        <strain evidence="1">TC1</strain>
    </source>
</reference>
<evidence type="ECO:0008006" key="3">
    <source>
        <dbReference type="Google" id="ProtNLM"/>
    </source>
</evidence>
<proteinExistence type="predicted"/>